<accession>A0A371IAC1</accession>
<feature type="non-terminal residue" evidence="1">
    <location>
        <position position="127"/>
    </location>
</feature>
<dbReference type="OrthoDB" id="1450370at2759"/>
<dbReference type="AlphaFoldDB" id="A0A371IAC1"/>
<proteinExistence type="predicted"/>
<dbReference type="Proteomes" id="UP000257109">
    <property type="component" value="Unassembled WGS sequence"/>
</dbReference>
<feature type="non-terminal residue" evidence="1">
    <location>
        <position position="1"/>
    </location>
</feature>
<reference evidence="1" key="1">
    <citation type="submission" date="2018-05" db="EMBL/GenBank/DDBJ databases">
        <title>Draft genome of Mucuna pruriens seed.</title>
        <authorList>
            <person name="Nnadi N.E."/>
            <person name="Vos R."/>
            <person name="Hasami M.H."/>
            <person name="Devisetty U.K."/>
            <person name="Aguiy J.C."/>
        </authorList>
    </citation>
    <scope>NUCLEOTIDE SEQUENCE [LARGE SCALE GENOMIC DNA]</scope>
    <source>
        <strain evidence="1">JCA_2017</strain>
    </source>
</reference>
<dbReference type="EMBL" id="QJKJ01000545">
    <property type="protein sequence ID" value="RDY11976.1"/>
    <property type="molecule type" value="Genomic_DNA"/>
</dbReference>
<name>A0A371IAC1_MUCPR</name>
<evidence type="ECO:0000313" key="1">
    <source>
        <dbReference type="EMBL" id="RDY11976.1"/>
    </source>
</evidence>
<comment type="caution">
    <text evidence="1">The sequence shown here is derived from an EMBL/GenBank/DDBJ whole genome shotgun (WGS) entry which is preliminary data.</text>
</comment>
<organism evidence="1 2">
    <name type="scientific">Mucuna pruriens</name>
    <name type="common">Velvet bean</name>
    <name type="synonym">Dolichos pruriens</name>
    <dbReference type="NCBI Taxonomy" id="157652"/>
    <lineage>
        <taxon>Eukaryota</taxon>
        <taxon>Viridiplantae</taxon>
        <taxon>Streptophyta</taxon>
        <taxon>Embryophyta</taxon>
        <taxon>Tracheophyta</taxon>
        <taxon>Spermatophyta</taxon>
        <taxon>Magnoliopsida</taxon>
        <taxon>eudicotyledons</taxon>
        <taxon>Gunneridae</taxon>
        <taxon>Pentapetalae</taxon>
        <taxon>rosids</taxon>
        <taxon>fabids</taxon>
        <taxon>Fabales</taxon>
        <taxon>Fabaceae</taxon>
        <taxon>Papilionoideae</taxon>
        <taxon>50 kb inversion clade</taxon>
        <taxon>NPAAA clade</taxon>
        <taxon>indigoferoid/millettioid clade</taxon>
        <taxon>Phaseoleae</taxon>
        <taxon>Mucuna</taxon>
    </lineage>
</organism>
<gene>
    <name evidence="1" type="ORF">CR513_03289</name>
</gene>
<protein>
    <submittedName>
        <fullName evidence="1">Uncharacterized protein</fullName>
    </submittedName>
</protein>
<keyword evidence="2" id="KW-1185">Reference proteome</keyword>
<sequence>NLVGWSRVDDRVTVGVESGWGWWWVQQQHNDLVSSLCCVRNIYMLGKTIGRFYVAVAGTVSCGWVFSNAAFESYFLLSRSCIGTRLQDLGSEVAVYLIDAGRLIKTSMPPVLVEKTGRNGTCNTRAA</sequence>
<evidence type="ECO:0000313" key="2">
    <source>
        <dbReference type="Proteomes" id="UP000257109"/>
    </source>
</evidence>